<evidence type="ECO:0000256" key="4">
    <source>
        <dbReference type="ARBA" id="ARBA00022692"/>
    </source>
</evidence>
<feature type="transmembrane region" description="Helical" evidence="7">
    <location>
        <begin position="137"/>
        <end position="160"/>
    </location>
</feature>
<comment type="subcellular location">
    <subcellularLocation>
        <location evidence="1">Cell membrane</location>
        <topology evidence="1">Multi-pass membrane protein</topology>
    </subcellularLocation>
</comment>
<evidence type="ECO:0000256" key="1">
    <source>
        <dbReference type="ARBA" id="ARBA00004651"/>
    </source>
</evidence>
<reference evidence="8 9" key="1">
    <citation type="journal article" date="2020" name="Biotechnol. Biofuels">
        <title>New insights from the biogas microbiome by comprehensive genome-resolved metagenomics of nearly 1600 species originating from multiple anaerobic digesters.</title>
        <authorList>
            <person name="Campanaro S."/>
            <person name="Treu L."/>
            <person name="Rodriguez-R L.M."/>
            <person name="Kovalovszki A."/>
            <person name="Ziels R.M."/>
            <person name="Maus I."/>
            <person name="Zhu X."/>
            <person name="Kougias P.G."/>
            <person name="Basile A."/>
            <person name="Luo G."/>
            <person name="Schluter A."/>
            <person name="Konstantinidis K.T."/>
            <person name="Angelidaki I."/>
        </authorList>
    </citation>
    <scope>NUCLEOTIDE SEQUENCE [LARGE SCALE GENOMIC DNA]</scope>
    <source>
        <strain evidence="8">AS06rmzACSIP_421</strain>
    </source>
</reference>
<protein>
    <recommendedName>
        <fullName evidence="10">Undecaprenyl/decaprenyl-phosphate alpha-N-acetylglucosaminyl 1-phosphate transferase</fullName>
    </recommendedName>
</protein>
<evidence type="ECO:0000313" key="8">
    <source>
        <dbReference type="EMBL" id="NLE31087.1"/>
    </source>
</evidence>
<sequence>MDFSIANTVLEKILRIGNIDLFSSYDKYLNYWPLLLFGFIISFLLTPLIGKFAVKVGATYKPKSRRKNKEFDNPQKAIHLQETPALGGLAITIPLLLGLIILFRLDSFILPILIGLLVLVIGSVLDDIFNLSSTVQLLYQVAAAAIIAFSVFDLSSISIFSTDLIDLQSSSWNTTIFSLPISFVFPGDLLLIIWILLCINSVKWVGGLPGLVESYTLVIILLIFVIGVRTFSLFSSTISILIAGSLISLIFYAFPPPKIMSGSSGKSIYGFLISILAIISGAKFSTTIMLLALPIVDAIYVIIYRYITYKPKNPIELMKINDTSHLHHQLFKLGFNNVSVLLIEASISLLLGSFAILSTGALRYFALIFGLASIIIFVVYINYRAKTKSDKSEDSPESKYSY</sequence>
<keyword evidence="3" id="KW-0808">Transferase</keyword>
<evidence type="ECO:0000256" key="5">
    <source>
        <dbReference type="ARBA" id="ARBA00022989"/>
    </source>
</evidence>
<dbReference type="GO" id="GO:0016780">
    <property type="term" value="F:phosphotransferase activity, for other substituted phosphate groups"/>
    <property type="evidence" value="ECO:0007669"/>
    <property type="project" value="InterPro"/>
</dbReference>
<feature type="transmembrane region" description="Helical" evidence="7">
    <location>
        <begin position="108"/>
        <end position="125"/>
    </location>
</feature>
<dbReference type="AlphaFoldDB" id="A0A847ETD8"/>
<gene>
    <name evidence="8" type="ORF">GX618_02315</name>
</gene>
<keyword evidence="6 7" id="KW-0472">Membrane</keyword>
<dbReference type="GO" id="GO:0071555">
    <property type="term" value="P:cell wall organization"/>
    <property type="evidence" value="ECO:0007669"/>
    <property type="project" value="TreeGrafter"/>
</dbReference>
<feature type="transmembrane region" description="Helical" evidence="7">
    <location>
        <begin position="233"/>
        <end position="254"/>
    </location>
</feature>
<evidence type="ECO:0000256" key="7">
    <source>
        <dbReference type="SAM" id="Phobius"/>
    </source>
</evidence>
<keyword evidence="4 7" id="KW-0812">Transmembrane</keyword>
<dbReference type="InterPro" id="IPR000715">
    <property type="entry name" value="Glycosyl_transferase_4"/>
</dbReference>
<dbReference type="PANTHER" id="PTHR22926">
    <property type="entry name" value="PHOSPHO-N-ACETYLMURAMOYL-PENTAPEPTIDE-TRANSFERASE"/>
    <property type="match status" value="1"/>
</dbReference>
<organism evidence="8 9">
    <name type="scientific">Candidatus Dojkabacteria bacterium</name>
    <dbReference type="NCBI Taxonomy" id="2099670"/>
    <lineage>
        <taxon>Bacteria</taxon>
        <taxon>Candidatus Dojkabacteria</taxon>
    </lineage>
</organism>
<dbReference type="PANTHER" id="PTHR22926:SF3">
    <property type="entry name" value="UNDECAPRENYL-PHOSPHATE ALPHA-N-ACETYLGLUCOSAMINYL 1-PHOSPHATE TRANSFERASE"/>
    <property type="match status" value="1"/>
</dbReference>
<name>A0A847ETD8_9BACT</name>
<comment type="caution">
    <text evidence="8">The sequence shown here is derived from an EMBL/GenBank/DDBJ whole genome shotgun (WGS) entry which is preliminary data.</text>
</comment>
<dbReference type="GO" id="GO:0009103">
    <property type="term" value="P:lipopolysaccharide biosynthetic process"/>
    <property type="evidence" value="ECO:0007669"/>
    <property type="project" value="TreeGrafter"/>
</dbReference>
<accession>A0A847ETD8</accession>
<feature type="transmembrane region" description="Helical" evidence="7">
    <location>
        <begin position="338"/>
        <end position="358"/>
    </location>
</feature>
<dbReference type="Pfam" id="PF00953">
    <property type="entry name" value="Glycos_transf_4"/>
    <property type="match status" value="1"/>
</dbReference>
<evidence type="ECO:0000313" key="9">
    <source>
        <dbReference type="Proteomes" id="UP000554004"/>
    </source>
</evidence>
<feature type="transmembrane region" description="Helical" evidence="7">
    <location>
        <begin position="172"/>
        <end position="197"/>
    </location>
</feature>
<feature type="transmembrane region" description="Helical" evidence="7">
    <location>
        <begin position="85"/>
        <end position="102"/>
    </location>
</feature>
<evidence type="ECO:0008006" key="10">
    <source>
        <dbReference type="Google" id="ProtNLM"/>
    </source>
</evidence>
<feature type="transmembrane region" description="Helical" evidence="7">
    <location>
        <begin position="266"/>
        <end position="282"/>
    </location>
</feature>
<evidence type="ECO:0000256" key="3">
    <source>
        <dbReference type="ARBA" id="ARBA00022679"/>
    </source>
</evidence>
<evidence type="ECO:0000256" key="6">
    <source>
        <dbReference type="ARBA" id="ARBA00023136"/>
    </source>
</evidence>
<feature type="transmembrane region" description="Helical" evidence="7">
    <location>
        <begin position="204"/>
        <end position="227"/>
    </location>
</feature>
<feature type="transmembrane region" description="Helical" evidence="7">
    <location>
        <begin position="364"/>
        <end position="383"/>
    </location>
</feature>
<keyword evidence="5 7" id="KW-1133">Transmembrane helix</keyword>
<evidence type="ECO:0000256" key="2">
    <source>
        <dbReference type="ARBA" id="ARBA00022475"/>
    </source>
</evidence>
<dbReference type="GO" id="GO:0044038">
    <property type="term" value="P:cell wall macromolecule biosynthetic process"/>
    <property type="evidence" value="ECO:0007669"/>
    <property type="project" value="TreeGrafter"/>
</dbReference>
<keyword evidence="2" id="KW-1003">Cell membrane</keyword>
<dbReference type="Proteomes" id="UP000554004">
    <property type="component" value="Unassembled WGS sequence"/>
</dbReference>
<proteinExistence type="predicted"/>
<feature type="transmembrane region" description="Helical" evidence="7">
    <location>
        <begin position="31"/>
        <end position="54"/>
    </location>
</feature>
<dbReference type="GO" id="GO:0005886">
    <property type="term" value="C:plasma membrane"/>
    <property type="evidence" value="ECO:0007669"/>
    <property type="project" value="UniProtKB-SubCell"/>
</dbReference>
<feature type="transmembrane region" description="Helical" evidence="7">
    <location>
        <begin position="288"/>
        <end position="307"/>
    </location>
</feature>
<dbReference type="EMBL" id="JAAZAL010000086">
    <property type="protein sequence ID" value="NLE31087.1"/>
    <property type="molecule type" value="Genomic_DNA"/>
</dbReference>